<feature type="compositionally biased region" description="Polar residues" evidence="1">
    <location>
        <begin position="400"/>
        <end position="410"/>
    </location>
</feature>
<feature type="compositionally biased region" description="Basic and acidic residues" evidence="1">
    <location>
        <begin position="243"/>
        <end position="252"/>
    </location>
</feature>
<dbReference type="AlphaFoldDB" id="A0A6G1LEF2"/>
<evidence type="ECO:0000256" key="1">
    <source>
        <dbReference type="SAM" id="MobiDB-lite"/>
    </source>
</evidence>
<feature type="compositionally biased region" description="Polar residues" evidence="1">
    <location>
        <begin position="279"/>
        <end position="292"/>
    </location>
</feature>
<evidence type="ECO:0000313" key="3">
    <source>
        <dbReference type="Proteomes" id="UP000799436"/>
    </source>
</evidence>
<feature type="compositionally biased region" description="Polar residues" evidence="1">
    <location>
        <begin position="1059"/>
        <end position="1072"/>
    </location>
</feature>
<feature type="compositionally biased region" description="Polar residues" evidence="1">
    <location>
        <begin position="461"/>
        <end position="476"/>
    </location>
</feature>
<feature type="region of interest" description="Disordered" evidence="1">
    <location>
        <begin position="1"/>
        <end position="20"/>
    </location>
</feature>
<feature type="compositionally biased region" description="Basic and acidic residues" evidence="1">
    <location>
        <begin position="381"/>
        <end position="394"/>
    </location>
</feature>
<feature type="region of interest" description="Disordered" evidence="1">
    <location>
        <begin position="586"/>
        <end position="638"/>
    </location>
</feature>
<feature type="compositionally biased region" description="Polar residues" evidence="1">
    <location>
        <begin position="1027"/>
        <end position="1036"/>
    </location>
</feature>
<feature type="compositionally biased region" description="Basic and acidic residues" evidence="1">
    <location>
        <begin position="50"/>
        <end position="60"/>
    </location>
</feature>
<dbReference type="OrthoDB" id="5244050at2759"/>
<feature type="region of interest" description="Disordered" evidence="1">
    <location>
        <begin position="206"/>
        <end position="323"/>
    </location>
</feature>
<feature type="compositionally biased region" description="Basic and acidic residues" evidence="1">
    <location>
        <begin position="777"/>
        <end position="795"/>
    </location>
</feature>
<dbReference type="Proteomes" id="UP000799436">
    <property type="component" value="Unassembled WGS sequence"/>
</dbReference>
<sequence length="1175" mass="128636">MRFIGGFAVPDRQTASSHHGIKHFDSHLSLQTDLLLGGKQASRVRKKSERRQQTERAARDLEFCADESRRDQPGYKKSLEAQPGAHDLLLGTRERTITELQMARSKDGPPRLMLWPELEGQSQPGVHQLGDRDAYTSASDRAASRSGNGRGAAMRAPSGQEYYNPAKEPLSVSQQTSASAVRDMGLRKSLSHWKLYARSDPMLASTTSLKKPLKSAMKKSPTPGSRDGSPQDDVSLSRVKTSGSERKPRRLDLSQFFPQQRGSGGRSLHSLDKRARSPSEATDASESLYQHRQYSRRPTVDSAGSDSRQRAVSPAAASMVTSRTKVFDDHILDPTKKNVRRPPKGIQNWFDGFEISSDEDEHVPPSTTLEEAPPTLQELPAEEKQVHGGDEKQVHGGQPLPSTFSPWQTKPTHHQPRLSATSKTHQPERSISSKGSSNSEKVRMLAIAEQHAVARQPPSRLASSRLTTESVLSLSDSDGDENSDELRPTIRDSVDDASIIIGSASKIDVHRIPVSPPRQLHSYQRATPSVLARTESASTVQTSGSIPIRLTNSELPSIPYTHSPLTSPPISNLEEGNSNDRTLRRLEGRSDSVSQATPSVYSRAASKAPTDFETAYTRGTSSGDVESLHSGRTEASSAMTEGAHLMQVTEDEMQLLEMIRKRRATKAKDSFTEGYQLALKKEHEALIRRRQSAQQTALQLLSMREEKLRSREGRSGRRESSNTTNSSNAFAHHLRTKYNLLKEEEVDQTLKLQRFLAATGEETTMTETVLETPLADKFPEPPSRKASYDTLRDSYRPMDGRLSRSRLHSSQPQQFELLLPDTYSPVSERAAPAIVKIRGHRSRRSLSEPPANFVTVNGRGHSAAPDEEEDDRCDALRQCLASSQSVSEQRSPMSPKKHSDVRTVSAGAVDSSPAKETKHSRRSSGLGKIIAGLKISSESEASSIRLPHEPVTEEEEEEDEEDGEPVATAHASPPPRNPLRKCPGEEASDTTGKAARPDFHVNTAIANQDRSALPSPLRPLPRANSHKIASQGSPSLYSDARREITSSPATLPAIRRDSSTAPWTNSTSTTAVDTKAPTEGGASDSSATSYSRLTSSLSSASSPPSVYSKKPYRIKTVAQPPRLDTIMGNHKSLGNVHSARASVCSYTSASEEVLAGWAELGGMRDLVAMRGRQGR</sequence>
<feature type="compositionally biased region" description="Polar residues" evidence="1">
    <location>
        <begin position="880"/>
        <end position="892"/>
    </location>
</feature>
<feature type="compositionally biased region" description="Low complexity" evidence="1">
    <location>
        <begin position="135"/>
        <end position="156"/>
    </location>
</feature>
<accession>A0A6G1LEF2</accession>
<keyword evidence="3" id="KW-1185">Reference proteome</keyword>
<reference evidence="2" key="1">
    <citation type="journal article" date="2020" name="Stud. Mycol.">
        <title>101 Dothideomycetes genomes: a test case for predicting lifestyles and emergence of pathogens.</title>
        <authorList>
            <person name="Haridas S."/>
            <person name="Albert R."/>
            <person name="Binder M."/>
            <person name="Bloem J."/>
            <person name="Labutti K."/>
            <person name="Salamov A."/>
            <person name="Andreopoulos B."/>
            <person name="Baker S."/>
            <person name="Barry K."/>
            <person name="Bills G."/>
            <person name="Bluhm B."/>
            <person name="Cannon C."/>
            <person name="Castanera R."/>
            <person name="Culley D."/>
            <person name="Daum C."/>
            <person name="Ezra D."/>
            <person name="Gonzalez J."/>
            <person name="Henrissat B."/>
            <person name="Kuo A."/>
            <person name="Liang C."/>
            <person name="Lipzen A."/>
            <person name="Lutzoni F."/>
            <person name="Magnuson J."/>
            <person name="Mondo S."/>
            <person name="Nolan M."/>
            <person name="Ohm R."/>
            <person name="Pangilinan J."/>
            <person name="Park H.-J."/>
            <person name="Ramirez L."/>
            <person name="Alfaro M."/>
            <person name="Sun H."/>
            <person name="Tritt A."/>
            <person name="Yoshinaga Y."/>
            <person name="Zwiers L.-H."/>
            <person name="Turgeon B."/>
            <person name="Goodwin S."/>
            <person name="Spatafora J."/>
            <person name="Crous P."/>
            <person name="Grigoriev I."/>
        </authorList>
    </citation>
    <scope>NUCLEOTIDE SEQUENCE</scope>
    <source>
        <strain evidence="2">CBS 116005</strain>
    </source>
</reference>
<evidence type="ECO:0000313" key="2">
    <source>
        <dbReference type="EMBL" id="KAF2770544.1"/>
    </source>
</evidence>
<proteinExistence type="predicted"/>
<feature type="compositionally biased region" description="Basic and acidic residues" evidence="1">
    <location>
        <begin position="704"/>
        <end position="720"/>
    </location>
</feature>
<organism evidence="2 3">
    <name type="scientific">Teratosphaeria nubilosa</name>
    <dbReference type="NCBI Taxonomy" id="161662"/>
    <lineage>
        <taxon>Eukaryota</taxon>
        <taxon>Fungi</taxon>
        <taxon>Dikarya</taxon>
        <taxon>Ascomycota</taxon>
        <taxon>Pezizomycotina</taxon>
        <taxon>Dothideomycetes</taxon>
        <taxon>Dothideomycetidae</taxon>
        <taxon>Mycosphaerellales</taxon>
        <taxon>Teratosphaeriaceae</taxon>
        <taxon>Teratosphaeria</taxon>
    </lineage>
</organism>
<gene>
    <name evidence="2" type="ORF">EJ03DRAFT_373655</name>
</gene>
<feature type="compositionally biased region" description="Low complexity" evidence="1">
    <location>
        <begin position="1083"/>
        <end position="1108"/>
    </location>
</feature>
<dbReference type="EMBL" id="ML995825">
    <property type="protein sequence ID" value="KAF2770544.1"/>
    <property type="molecule type" value="Genomic_DNA"/>
</dbReference>
<feature type="region of interest" description="Disordered" evidence="1">
    <location>
        <begin position="41"/>
        <end position="60"/>
    </location>
</feature>
<feature type="compositionally biased region" description="Low complexity" evidence="1">
    <location>
        <begin position="430"/>
        <end position="439"/>
    </location>
</feature>
<protein>
    <submittedName>
        <fullName evidence="2">Uncharacterized protein</fullName>
    </submittedName>
</protein>
<feature type="compositionally biased region" description="Polar residues" evidence="1">
    <location>
        <begin position="591"/>
        <end position="600"/>
    </location>
</feature>
<feature type="region of interest" description="Disordered" evidence="1">
    <location>
        <begin position="839"/>
        <end position="1111"/>
    </location>
</feature>
<name>A0A6G1LEF2_9PEZI</name>
<feature type="region of interest" description="Disordered" evidence="1">
    <location>
        <begin position="704"/>
        <end position="731"/>
    </location>
</feature>
<feature type="region of interest" description="Disordered" evidence="1">
    <location>
        <begin position="356"/>
        <end position="488"/>
    </location>
</feature>
<feature type="compositionally biased region" description="Polar residues" evidence="1">
    <location>
        <begin position="232"/>
        <end position="242"/>
    </location>
</feature>
<feature type="compositionally biased region" description="Acidic residues" evidence="1">
    <location>
        <begin position="952"/>
        <end position="964"/>
    </location>
</feature>
<feature type="compositionally biased region" description="Low complexity" evidence="1">
    <location>
        <begin position="1010"/>
        <end position="1023"/>
    </location>
</feature>
<feature type="region of interest" description="Disordered" evidence="1">
    <location>
        <begin position="775"/>
        <end position="795"/>
    </location>
</feature>
<feature type="region of interest" description="Disordered" evidence="1">
    <location>
        <begin position="121"/>
        <end position="179"/>
    </location>
</feature>